<sequence length="35" mass="4026">MRFRGSMKVSKTFLCRRMGIFLIFVPSMAIIFVAA</sequence>
<keyword evidence="1" id="KW-1133">Transmembrane helix</keyword>
<evidence type="ECO:0000256" key="1">
    <source>
        <dbReference type="SAM" id="Phobius"/>
    </source>
</evidence>
<dbReference type="AlphaFoldDB" id="A0A0A9FDB9"/>
<name>A0A0A9FDB9_ARUDO</name>
<reference evidence="2" key="1">
    <citation type="submission" date="2014-09" db="EMBL/GenBank/DDBJ databases">
        <authorList>
            <person name="Magalhaes I.L.F."/>
            <person name="Oliveira U."/>
            <person name="Santos F.R."/>
            <person name="Vidigal T.H.D.A."/>
            <person name="Brescovit A.D."/>
            <person name="Santos A.J."/>
        </authorList>
    </citation>
    <scope>NUCLEOTIDE SEQUENCE</scope>
    <source>
        <tissue evidence="2">Shoot tissue taken approximately 20 cm above the soil surface</tissue>
    </source>
</reference>
<keyword evidence="1" id="KW-0812">Transmembrane</keyword>
<proteinExistence type="predicted"/>
<feature type="transmembrane region" description="Helical" evidence="1">
    <location>
        <begin position="12"/>
        <end position="34"/>
    </location>
</feature>
<keyword evidence="1" id="KW-0472">Membrane</keyword>
<organism evidence="2">
    <name type="scientific">Arundo donax</name>
    <name type="common">Giant reed</name>
    <name type="synonym">Donax arundinaceus</name>
    <dbReference type="NCBI Taxonomy" id="35708"/>
    <lineage>
        <taxon>Eukaryota</taxon>
        <taxon>Viridiplantae</taxon>
        <taxon>Streptophyta</taxon>
        <taxon>Embryophyta</taxon>
        <taxon>Tracheophyta</taxon>
        <taxon>Spermatophyta</taxon>
        <taxon>Magnoliopsida</taxon>
        <taxon>Liliopsida</taxon>
        <taxon>Poales</taxon>
        <taxon>Poaceae</taxon>
        <taxon>PACMAD clade</taxon>
        <taxon>Arundinoideae</taxon>
        <taxon>Arundineae</taxon>
        <taxon>Arundo</taxon>
    </lineage>
</organism>
<reference evidence="2" key="2">
    <citation type="journal article" date="2015" name="Data Brief">
        <title>Shoot transcriptome of the giant reed, Arundo donax.</title>
        <authorList>
            <person name="Barrero R.A."/>
            <person name="Guerrero F.D."/>
            <person name="Moolhuijzen P."/>
            <person name="Goolsby J.A."/>
            <person name="Tidwell J."/>
            <person name="Bellgard S.E."/>
            <person name="Bellgard M.I."/>
        </authorList>
    </citation>
    <scope>NUCLEOTIDE SEQUENCE</scope>
    <source>
        <tissue evidence="2">Shoot tissue taken approximately 20 cm above the soil surface</tissue>
    </source>
</reference>
<dbReference type="EMBL" id="GBRH01187534">
    <property type="protein sequence ID" value="JAE10362.1"/>
    <property type="molecule type" value="Transcribed_RNA"/>
</dbReference>
<evidence type="ECO:0000313" key="2">
    <source>
        <dbReference type="EMBL" id="JAE10362.1"/>
    </source>
</evidence>
<protein>
    <submittedName>
        <fullName evidence="2">Uncharacterized protein</fullName>
    </submittedName>
</protein>
<accession>A0A0A9FDB9</accession>